<dbReference type="SUPFAM" id="SSF52540">
    <property type="entry name" value="P-loop containing nucleoside triphosphate hydrolases"/>
    <property type="match status" value="1"/>
</dbReference>
<protein>
    <recommendedName>
        <fullName evidence="5">TIR domain-containing protein</fullName>
    </recommendedName>
</protein>
<evidence type="ECO:0000256" key="2">
    <source>
        <dbReference type="ARBA" id="ARBA00022737"/>
    </source>
</evidence>
<dbReference type="InterPro" id="IPR042197">
    <property type="entry name" value="Apaf_helical"/>
</dbReference>
<sequence length="1382" mass="157252">MAESDVSTPSSFRLRWDVFLSFRGTDTRHTFTISLYHALQSNGVRVFRDDDGLERGEEIQKKLLEAIEDSAASVIVLSPDYASSHWCLDELAKIWECGRLILPVFYWVDPSHVRKQKGPFEEPFVSHAKRFSKDTLHKWRNAMNKVGGLAGFVLHQNSAKEKSDELIQVLVQTLMKQMRNTPLHVAPHTVGLNEKVEVLKKMLDVKSNDVRILGLYGMGGVGKTTLAKSLFNSLVVHNFERRSFIPNIRSQSSKHNGLLSLQSTICDELSGRKEDPMIDVNDGISAIERIVQQNRVLLILDDVDSMQQLNYLMGRREWFFKGSRVVITTRDREVLHESYCDMQYEVKELEFSPAMELFSHHSMRRKEPAEGFGDLSKQIVEKTGGLPLALEVVGSFLFDKRTIKEWKDAVEKLKQIRPSSLHDVLKISYDALDKQEQCVFLDIACLFVQMEMKRGDVVDVLNGCNFRAEIALTVLSARCLIKITGDDKLWMHDQVRDMGRQIVNTESIEDAGLRSRLWDRDEIFTVLTSSKGTRKVQGIVLDCVKRRLSTPRDRTADEIAWEKFQRKPNCKSALEYVKERYKRYLVDREEKAKEVILLTKHFEQMVSLRLLQINYSRLEGQFRYLPQGLKWLQWKQCPLRYMPSSYHPLELAVMDLSESKIQTLWGGYGNKVAKHLIVLNLSSCHHLIATPDLNGYLSLQKIILEECSHLTRIHESLGNLSSLVHLNLRGCYELTELPSDVSGLKHLEDLILSHCWKLKALPKDLSCMVSLRQLLLDSTAVTELPESIFHLTKLENLSANGCQSLKRLPTCIGKLCSLQELSLNHTAIEELPDSVGSLEKLDKLSLMGCKSLSLVPNSIGKLISLNQLFFDVSGIIELPTSIGSLSYLRKLSVGSCNFLDKLPESIGALVSIVELQLDRIKVANLPDQMFVAMQMLEKLEMRQCQHLRFLPVSFGCLSALTSLDMYEANITELPESIGMLENLIWLRLDMCKQLQRLPTSFGNLKSLRWLKMKETALKNLPDSFGMLTSLVTIDMERRSYLNGAENMPTGVIVPDKEEPNSESILTSFCNLTLLEDLNAHGWGICGKIPDDFEKLSSLQTLSLGHNNICCLPASMTGLSYLKKLLLSDCRELMFMPPLPSSLEELNLSNCIVVKYIHDISNLEHLVELNLTNCEEVVDIPGLEHLKSLRRLYLSGCIRCSLPVKRRFSKVLLKKLEILIMPGSSVPDWFTAEPIVFSKRRNRELKSIICSGVLSFNNIPENRRERLQLEDVQGKIFNLTDNVFSTTFRLLGVPRTNEDHIFLRRFGARSSLVFQLKDKYSLHLQRRNPPGVEGLELKNCRIQLVFEGDDDYEGEEGSLDESQYSVSQKLAKFFNSGADEACV</sequence>
<dbReference type="InterPro" id="IPR003591">
    <property type="entry name" value="Leu-rich_rpt_typical-subtyp"/>
</dbReference>
<keyword evidence="4" id="KW-0520">NAD</keyword>
<dbReference type="FunFam" id="3.40.50.10140:FF:000007">
    <property type="entry name" value="Disease resistance protein (TIR-NBS-LRR class)"/>
    <property type="match status" value="1"/>
</dbReference>
<evidence type="ECO:0000313" key="6">
    <source>
        <dbReference type="EMBL" id="KAK7407314.1"/>
    </source>
</evidence>
<dbReference type="Gene3D" id="1.10.8.430">
    <property type="entry name" value="Helical domain of apoptotic protease-activating factors"/>
    <property type="match status" value="1"/>
</dbReference>
<name>A0AAN9SVR2_PSOTE</name>
<dbReference type="GO" id="GO:0051707">
    <property type="term" value="P:response to other organism"/>
    <property type="evidence" value="ECO:0007669"/>
    <property type="project" value="UniProtKB-ARBA"/>
</dbReference>
<dbReference type="InterPro" id="IPR035897">
    <property type="entry name" value="Toll_tir_struct_dom_sf"/>
</dbReference>
<dbReference type="PANTHER" id="PTHR11017:SF385">
    <property type="entry name" value="DISEASE RESISTANCE PROTEIN (TIR-NBS-LRR CLASS)-RELATED"/>
    <property type="match status" value="1"/>
</dbReference>
<dbReference type="GO" id="GO:0006952">
    <property type="term" value="P:defense response"/>
    <property type="evidence" value="ECO:0007669"/>
    <property type="project" value="UniProtKB-KW"/>
</dbReference>
<dbReference type="Pfam" id="PF01582">
    <property type="entry name" value="TIR"/>
    <property type="match status" value="1"/>
</dbReference>
<dbReference type="InterPro" id="IPR044974">
    <property type="entry name" value="Disease_R_plants"/>
</dbReference>
<proteinExistence type="predicted"/>
<dbReference type="EMBL" id="JAYMYS010000002">
    <property type="protein sequence ID" value="KAK7407314.1"/>
    <property type="molecule type" value="Genomic_DNA"/>
</dbReference>
<organism evidence="6 7">
    <name type="scientific">Psophocarpus tetragonolobus</name>
    <name type="common">Winged bean</name>
    <name type="synonym">Dolichos tetragonolobus</name>
    <dbReference type="NCBI Taxonomy" id="3891"/>
    <lineage>
        <taxon>Eukaryota</taxon>
        <taxon>Viridiplantae</taxon>
        <taxon>Streptophyta</taxon>
        <taxon>Embryophyta</taxon>
        <taxon>Tracheophyta</taxon>
        <taxon>Spermatophyta</taxon>
        <taxon>Magnoliopsida</taxon>
        <taxon>eudicotyledons</taxon>
        <taxon>Gunneridae</taxon>
        <taxon>Pentapetalae</taxon>
        <taxon>rosids</taxon>
        <taxon>fabids</taxon>
        <taxon>Fabales</taxon>
        <taxon>Fabaceae</taxon>
        <taxon>Papilionoideae</taxon>
        <taxon>50 kb inversion clade</taxon>
        <taxon>NPAAA clade</taxon>
        <taxon>indigoferoid/millettioid clade</taxon>
        <taxon>Phaseoleae</taxon>
        <taxon>Psophocarpus</taxon>
    </lineage>
</organism>
<dbReference type="SUPFAM" id="SSF52058">
    <property type="entry name" value="L domain-like"/>
    <property type="match status" value="2"/>
</dbReference>
<reference evidence="6 7" key="1">
    <citation type="submission" date="2024-01" db="EMBL/GenBank/DDBJ databases">
        <title>The genomes of 5 underutilized Papilionoideae crops provide insights into root nodulation and disease resistanc.</title>
        <authorList>
            <person name="Jiang F."/>
        </authorList>
    </citation>
    <scope>NUCLEOTIDE SEQUENCE [LARGE SCALE GENOMIC DNA]</scope>
    <source>
        <strain evidence="6">DUOXIRENSHENG_FW03</strain>
        <tissue evidence="6">Leaves</tissue>
    </source>
</reference>
<dbReference type="Gene3D" id="3.40.50.300">
    <property type="entry name" value="P-loop containing nucleotide triphosphate hydrolases"/>
    <property type="match status" value="1"/>
</dbReference>
<dbReference type="SMART" id="SM00255">
    <property type="entry name" value="TIR"/>
    <property type="match status" value="1"/>
</dbReference>
<keyword evidence="3" id="KW-0611">Plant defense</keyword>
<dbReference type="InterPro" id="IPR003593">
    <property type="entry name" value="AAA+_ATPase"/>
</dbReference>
<evidence type="ECO:0000256" key="1">
    <source>
        <dbReference type="ARBA" id="ARBA00022614"/>
    </source>
</evidence>
<dbReference type="InterPro" id="IPR027417">
    <property type="entry name" value="P-loop_NTPase"/>
</dbReference>
<dbReference type="Pfam" id="PF00931">
    <property type="entry name" value="NB-ARC"/>
    <property type="match status" value="1"/>
</dbReference>
<dbReference type="SMART" id="SM00369">
    <property type="entry name" value="LRR_TYP"/>
    <property type="match status" value="7"/>
</dbReference>
<dbReference type="InterPro" id="IPR000157">
    <property type="entry name" value="TIR_dom"/>
</dbReference>
<dbReference type="PANTHER" id="PTHR11017">
    <property type="entry name" value="LEUCINE-RICH REPEAT-CONTAINING PROTEIN"/>
    <property type="match status" value="1"/>
</dbReference>
<feature type="domain" description="TIR" evidence="5">
    <location>
        <begin position="14"/>
        <end position="178"/>
    </location>
</feature>
<dbReference type="Gene3D" id="3.40.50.10140">
    <property type="entry name" value="Toll/interleukin-1 receptor homology (TIR) domain"/>
    <property type="match status" value="1"/>
</dbReference>
<dbReference type="GO" id="GO:0043531">
    <property type="term" value="F:ADP binding"/>
    <property type="evidence" value="ECO:0007669"/>
    <property type="project" value="InterPro"/>
</dbReference>
<gene>
    <name evidence="6" type="ORF">VNO78_09121</name>
</gene>
<dbReference type="GO" id="GO:0007165">
    <property type="term" value="P:signal transduction"/>
    <property type="evidence" value="ECO:0007669"/>
    <property type="project" value="InterPro"/>
</dbReference>
<dbReference type="SMART" id="SM00382">
    <property type="entry name" value="AAA"/>
    <property type="match status" value="1"/>
</dbReference>
<keyword evidence="1" id="KW-0433">Leucine-rich repeat</keyword>
<dbReference type="Gene3D" id="3.80.10.10">
    <property type="entry name" value="Ribonuclease Inhibitor"/>
    <property type="match status" value="5"/>
</dbReference>
<accession>A0AAN9SVR2</accession>
<dbReference type="PROSITE" id="PS50104">
    <property type="entry name" value="TIR"/>
    <property type="match status" value="1"/>
</dbReference>
<dbReference type="InterPro" id="IPR055414">
    <property type="entry name" value="LRR_R13L4/SHOC2-like"/>
</dbReference>
<dbReference type="InterPro" id="IPR058192">
    <property type="entry name" value="WHD_ROQ1-like"/>
</dbReference>
<dbReference type="PRINTS" id="PR00364">
    <property type="entry name" value="DISEASERSIST"/>
</dbReference>
<dbReference type="InterPro" id="IPR032675">
    <property type="entry name" value="LRR_dom_sf"/>
</dbReference>
<dbReference type="Pfam" id="PF23598">
    <property type="entry name" value="LRR_14"/>
    <property type="match status" value="1"/>
</dbReference>
<evidence type="ECO:0000256" key="3">
    <source>
        <dbReference type="ARBA" id="ARBA00022821"/>
    </source>
</evidence>
<comment type="caution">
    <text evidence="6">The sequence shown here is derived from an EMBL/GenBank/DDBJ whole genome shotgun (WGS) entry which is preliminary data.</text>
</comment>
<dbReference type="SUPFAM" id="SSF52200">
    <property type="entry name" value="Toll/Interleukin receptor TIR domain"/>
    <property type="match status" value="1"/>
</dbReference>
<keyword evidence="7" id="KW-1185">Reference proteome</keyword>
<keyword evidence="2" id="KW-0677">Repeat</keyword>
<dbReference type="Proteomes" id="UP001386955">
    <property type="component" value="Unassembled WGS sequence"/>
</dbReference>
<dbReference type="InterPro" id="IPR002182">
    <property type="entry name" value="NB-ARC"/>
</dbReference>
<dbReference type="Pfam" id="PF23282">
    <property type="entry name" value="WHD_ROQ1"/>
    <property type="match status" value="1"/>
</dbReference>
<evidence type="ECO:0000259" key="5">
    <source>
        <dbReference type="PROSITE" id="PS50104"/>
    </source>
</evidence>
<evidence type="ECO:0000313" key="7">
    <source>
        <dbReference type="Proteomes" id="UP001386955"/>
    </source>
</evidence>
<evidence type="ECO:0000256" key="4">
    <source>
        <dbReference type="ARBA" id="ARBA00023027"/>
    </source>
</evidence>